<sequence>MRKIILFTTIMGCFISAGFSQSIYAPIGGRAIGMGDASVTISDLWAGFQNTAGISQSDKFEVGANYENRYGMDGFNFMALGISSPIPSGNAFIGVFRFGDEFYNEHKVSLGYATEIGIIQLGGRANYLQYQIMGFGTKGTYSIDFGGIANLTPQLVIGAQALNITQSVLSNEDSQAVPTLLKFGASYRPKAYFMLNTEIEKDIQKKSLMKIGAEYNFLEKFYLRSGVQSGSFQTFYGLGFKYLSLQWDYALSNHPELGFSHAISMQYALRKK</sequence>
<protein>
    <recommendedName>
        <fullName evidence="3">PorV/PorQ family protein</fullName>
    </recommendedName>
</protein>
<dbReference type="Proteomes" id="UP000611723">
    <property type="component" value="Unassembled WGS sequence"/>
</dbReference>
<evidence type="ECO:0000313" key="1">
    <source>
        <dbReference type="EMBL" id="MBK6264648.1"/>
    </source>
</evidence>
<evidence type="ECO:0008006" key="3">
    <source>
        <dbReference type="Google" id="ProtNLM"/>
    </source>
</evidence>
<accession>A0A934WWZ6</accession>
<evidence type="ECO:0000313" key="2">
    <source>
        <dbReference type="Proteomes" id="UP000611723"/>
    </source>
</evidence>
<reference evidence="1" key="1">
    <citation type="submission" date="2021-01" db="EMBL/GenBank/DDBJ databases">
        <title>Marivirga aurantiaca sp. nov., isolated from intertidal surface sediments.</title>
        <authorList>
            <person name="Zhang M."/>
        </authorList>
    </citation>
    <scope>NUCLEOTIDE SEQUENCE</scope>
    <source>
        <strain evidence="1">S37H4</strain>
    </source>
</reference>
<proteinExistence type="predicted"/>
<dbReference type="AlphaFoldDB" id="A0A934WWZ6"/>
<dbReference type="EMBL" id="JAEQBW010000002">
    <property type="protein sequence ID" value="MBK6264648.1"/>
    <property type="molecule type" value="Genomic_DNA"/>
</dbReference>
<dbReference type="RefSeq" id="WP_201430325.1">
    <property type="nucleotide sequence ID" value="NZ_JAEQBW010000002.1"/>
</dbReference>
<name>A0A934WWZ6_9BACT</name>
<organism evidence="1 2">
    <name type="scientific">Marivirga aurantiaca</name>
    <dbReference type="NCBI Taxonomy" id="2802615"/>
    <lineage>
        <taxon>Bacteria</taxon>
        <taxon>Pseudomonadati</taxon>
        <taxon>Bacteroidota</taxon>
        <taxon>Cytophagia</taxon>
        <taxon>Cytophagales</taxon>
        <taxon>Marivirgaceae</taxon>
        <taxon>Marivirga</taxon>
    </lineage>
</organism>
<comment type="caution">
    <text evidence="1">The sequence shown here is derived from an EMBL/GenBank/DDBJ whole genome shotgun (WGS) entry which is preliminary data.</text>
</comment>
<gene>
    <name evidence="1" type="ORF">JKA74_06335</name>
</gene>
<keyword evidence="2" id="KW-1185">Reference proteome</keyword>